<evidence type="ECO:0000256" key="2">
    <source>
        <dbReference type="ARBA" id="ARBA00022679"/>
    </source>
</evidence>
<evidence type="ECO:0000256" key="3">
    <source>
        <dbReference type="ARBA" id="ARBA00022691"/>
    </source>
</evidence>
<feature type="domain" description="Methyltransferase type 11" evidence="5">
    <location>
        <begin position="51"/>
        <end position="139"/>
    </location>
</feature>
<dbReference type="AlphaFoldDB" id="A0A8J3FQG3"/>
<feature type="region of interest" description="Disordered" evidence="4">
    <location>
        <begin position="243"/>
        <end position="262"/>
    </location>
</feature>
<name>A0A8J3FQG3_9ACTN</name>
<keyword evidence="3" id="KW-0949">S-adenosyl-L-methionine</keyword>
<keyword evidence="2" id="KW-0808">Transferase</keyword>
<dbReference type="PANTHER" id="PTHR43464">
    <property type="entry name" value="METHYLTRANSFERASE"/>
    <property type="match status" value="1"/>
</dbReference>
<dbReference type="InterPro" id="IPR013216">
    <property type="entry name" value="Methyltransf_11"/>
</dbReference>
<dbReference type="InterPro" id="IPR029063">
    <property type="entry name" value="SAM-dependent_MTases_sf"/>
</dbReference>
<dbReference type="GO" id="GO:0008757">
    <property type="term" value="F:S-adenosylmethionine-dependent methyltransferase activity"/>
    <property type="evidence" value="ECO:0007669"/>
    <property type="project" value="InterPro"/>
</dbReference>
<proteinExistence type="predicted"/>
<gene>
    <name evidence="6" type="ORF">GCM10012284_42050</name>
</gene>
<dbReference type="SUPFAM" id="SSF53335">
    <property type="entry name" value="S-adenosyl-L-methionine-dependent methyltransferases"/>
    <property type="match status" value="1"/>
</dbReference>
<protein>
    <recommendedName>
        <fullName evidence="5">Methyltransferase type 11 domain-containing protein</fullName>
    </recommendedName>
</protein>
<keyword evidence="7" id="KW-1185">Reference proteome</keyword>
<dbReference type="Pfam" id="PF08241">
    <property type="entry name" value="Methyltransf_11"/>
    <property type="match status" value="1"/>
</dbReference>
<dbReference type="CDD" id="cd02440">
    <property type="entry name" value="AdoMet_MTases"/>
    <property type="match status" value="1"/>
</dbReference>
<accession>A0A8J3FQG3</accession>
<reference evidence="6" key="1">
    <citation type="journal article" date="2014" name="Int. J. Syst. Evol. Microbiol.">
        <title>Complete genome sequence of Corynebacterium casei LMG S-19264T (=DSM 44701T), isolated from a smear-ripened cheese.</title>
        <authorList>
            <consortium name="US DOE Joint Genome Institute (JGI-PGF)"/>
            <person name="Walter F."/>
            <person name="Albersmeier A."/>
            <person name="Kalinowski J."/>
            <person name="Ruckert C."/>
        </authorList>
    </citation>
    <scope>NUCLEOTIDE SEQUENCE</scope>
    <source>
        <strain evidence="6">CGMCC 4.7299</strain>
    </source>
</reference>
<dbReference type="Proteomes" id="UP000656042">
    <property type="component" value="Unassembled WGS sequence"/>
</dbReference>
<organism evidence="6 7">
    <name type="scientific">Mangrovihabitans endophyticus</name>
    <dbReference type="NCBI Taxonomy" id="1751298"/>
    <lineage>
        <taxon>Bacteria</taxon>
        <taxon>Bacillati</taxon>
        <taxon>Actinomycetota</taxon>
        <taxon>Actinomycetes</taxon>
        <taxon>Micromonosporales</taxon>
        <taxon>Micromonosporaceae</taxon>
        <taxon>Mangrovihabitans</taxon>
    </lineage>
</organism>
<evidence type="ECO:0000256" key="4">
    <source>
        <dbReference type="SAM" id="MobiDB-lite"/>
    </source>
</evidence>
<keyword evidence="1" id="KW-0489">Methyltransferase</keyword>
<dbReference type="PANTHER" id="PTHR43464:SF19">
    <property type="entry name" value="UBIQUINONE BIOSYNTHESIS O-METHYLTRANSFERASE, MITOCHONDRIAL"/>
    <property type="match status" value="1"/>
</dbReference>
<reference evidence="6" key="2">
    <citation type="submission" date="2020-09" db="EMBL/GenBank/DDBJ databases">
        <authorList>
            <person name="Sun Q."/>
            <person name="Zhou Y."/>
        </authorList>
    </citation>
    <scope>NUCLEOTIDE SEQUENCE</scope>
    <source>
        <strain evidence="6">CGMCC 4.7299</strain>
    </source>
</reference>
<dbReference type="Gene3D" id="3.40.50.150">
    <property type="entry name" value="Vaccinia Virus protein VP39"/>
    <property type="match status" value="1"/>
</dbReference>
<evidence type="ECO:0000313" key="7">
    <source>
        <dbReference type="Proteomes" id="UP000656042"/>
    </source>
</evidence>
<evidence type="ECO:0000259" key="5">
    <source>
        <dbReference type="Pfam" id="PF08241"/>
    </source>
</evidence>
<dbReference type="GO" id="GO:0032259">
    <property type="term" value="P:methylation"/>
    <property type="evidence" value="ECO:0007669"/>
    <property type="project" value="UniProtKB-KW"/>
</dbReference>
<dbReference type="EMBL" id="BMMX01000021">
    <property type="protein sequence ID" value="GGL02999.1"/>
    <property type="molecule type" value="Genomic_DNA"/>
</dbReference>
<sequence length="262" mass="27464">MHALPRNDPRQYDHLADQWWQPGGEFEILHWLAAARAALIPPPSRAGAVLVDAGCGGGLLAPHVAHRGYRHVGVDLRRTGLMRATGHGMLPVTGDVTALPLSDGCAEVVAAGEILEHVADVPATVAEIVRVLCPGGLVVLDTVNDTALGRFITVTAGEALGIAPPGLHDPALFVSPRKLIAEFARHGVALRVRGVRPTMTGLLRWLVARRAAGATTGRPTGAGSGRPLGRVVPTFSTAVLYQGRGHKGRAPQGRVPESEETA</sequence>
<comment type="caution">
    <text evidence="6">The sequence shown here is derived from an EMBL/GenBank/DDBJ whole genome shotgun (WGS) entry which is preliminary data.</text>
</comment>
<evidence type="ECO:0000256" key="1">
    <source>
        <dbReference type="ARBA" id="ARBA00022603"/>
    </source>
</evidence>
<evidence type="ECO:0000313" key="6">
    <source>
        <dbReference type="EMBL" id="GGL02999.1"/>
    </source>
</evidence>
<dbReference type="RefSeq" id="WP_189080980.1">
    <property type="nucleotide sequence ID" value="NZ_BMMX01000021.1"/>
</dbReference>